<comment type="caution">
    <text evidence="1">The sequence shown here is derived from an EMBL/GenBank/DDBJ whole genome shotgun (WGS) entry which is preliminary data.</text>
</comment>
<dbReference type="EMBL" id="JAUTXU010000144">
    <property type="protein sequence ID" value="KAK3703985.1"/>
    <property type="molecule type" value="Genomic_DNA"/>
</dbReference>
<evidence type="ECO:0000313" key="1">
    <source>
        <dbReference type="EMBL" id="KAK3703985.1"/>
    </source>
</evidence>
<proteinExistence type="predicted"/>
<organism evidence="1 2">
    <name type="scientific">Vermiconidia calcicola</name>
    <dbReference type="NCBI Taxonomy" id="1690605"/>
    <lineage>
        <taxon>Eukaryota</taxon>
        <taxon>Fungi</taxon>
        <taxon>Dikarya</taxon>
        <taxon>Ascomycota</taxon>
        <taxon>Pezizomycotina</taxon>
        <taxon>Dothideomycetes</taxon>
        <taxon>Dothideomycetidae</taxon>
        <taxon>Mycosphaerellales</taxon>
        <taxon>Extremaceae</taxon>
        <taxon>Vermiconidia</taxon>
    </lineage>
</organism>
<evidence type="ECO:0000313" key="2">
    <source>
        <dbReference type="Proteomes" id="UP001281147"/>
    </source>
</evidence>
<keyword evidence="2" id="KW-1185">Reference proteome</keyword>
<dbReference type="Proteomes" id="UP001281147">
    <property type="component" value="Unassembled WGS sequence"/>
</dbReference>
<gene>
    <name evidence="1" type="ORF">LTR37_014088</name>
</gene>
<reference evidence="1" key="1">
    <citation type="submission" date="2023-07" db="EMBL/GenBank/DDBJ databases">
        <title>Black Yeasts Isolated from many extreme environments.</title>
        <authorList>
            <person name="Coleine C."/>
            <person name="Stajich J.E."/>
            <person name="Selbmann L."/>
        </authorList>
    </citation>
    <scope>NUCLEOTIDE SEQUENCE</scope>
    <source>
        <strain evidence="1">CCFEE 5714</strain>
    </source>
</reference>
<sequence>MSPADEHEIQYLEGQLFNRDNQIEALNDEVKELRRKNASLSKANQDCETEITRLTSMATGKQSGQVPLSQSHAIRTLNVRRSVLDIVDRLGTLEDAITEHRTACLQKLQGLSKRLDSVVKQQLAGQDSRRVASERVAQLERQTTTELTSASDQSGAGHHLSEGFGGEHRTNKEYAEEEVSGHDEDSNDEDSNDEDSNEEDSNDEDSNDEDEDENDKNGNGENGTDEGGNDADENDEDNNDKNGNSEKGDDEGDNDEGGDDSARSHVILHQCHGCEVLKEMLGKLIEALRIG</sequence>
<name>A0ACC3MW17_9PEZI</name>
<protein>
    <submittedName>
        <fullName evidence="1">Uncharacterized protein</fullName>
    </submittedName>
</protein>
<accession>A0ACC3MW17</accession>